<dbReference type="Pfam" id="PF10544">
    <property type="entry name" value="T5orf172"/>
    <property type="match status" value="1"/>
</dbReference>
<feature type="domain" description="Bacteriophage T5 Orf172 DNA-binding" evidence="2">
    <location>
        <begin position="156"/>
        <end position="247"/>
    </location>
</feature>
<sequence length="256" mass="30034">MPETQNIINQLITENEQLRKELEEARAEITQLKLQQMKDNKDIEEYELLCDQAKQENQLLTKQNEILEQQVTVLKEQVKMMKDKYEPKTLEGFMKLYGKIMDRADTKVIKKELKKQGIECKSLKQLQTDLQNLGYIITVQNKNGVDAYVCKDATMIFYLAQLKKHEGTNIYKYGRTINLRSREHTYKKSNGDVSFIKTEIVSNGFEAEKKMKERLEHLAKDGIAKRNEEGDEYYNISFDIMEQLYNEVVSELAVKE</sequence>
<organism evidence="3 4">
    <name type="scientific">Tritrichomonas musculus</name>
    <dbReference type="NCBI Taxonomy" id="1915356"/>
    <lineage>
        <taxon>Eukaryota</taxon>
        <taxon>Metamonada</taxon>
        <taxon>Parabasalia</taxon>
        <taxon>Tritrichomonadida</taxon>
        <taxon>Tritrichomonadidae</taxon>
        <taxon>Tritrichomonas</taxon>
    </lineage>
</organism>
<evidence type="ECO:0000313" key="4">
    <source>
        <dbReference type="Proteomes" id="UP001470230"/>
    </source>
</evidence>
<keyword evidence="4" id="KW-1185">Reference proteome</keyword>
<reference evidence="3 4" key="1">
    <citation type="submission" date="2024-04" db="EMBL/GenBank/DDBJ databases">
        <title>Tritrichomonas musculus Genome.</title>
        <authorList>
            <person name="Alves-Ferreira E."/>
            <person name="Grigg M."/>
            <person name="Lorenzi H."/>
            <person name="Galac M."/>
        </authorList>
    </citation>
    <scope>NUCLEOTIDE SEQUENCE [LARGE SCALE GENOMIC DNA]</scope>
    <source>
        <strain evidence="3 4">EAF2021</strain>
    </source>
</reference>
<comment type="caution">
    <text evidence="3">The sequence shown here is derived from an EMBL/GenBank/DDBJ whole genome shotgun (WGS) entry which is preliminary data.</text>
</comment>
<protein>
    <recommendedName>
        <fullName evidence="2">Bacteriophage T5 Orf172 DNA-binding domain-containing protein</fullName>
    </recommendedName>
</protein>
<dbReference type="EMBL" id="JAPFFF010000066">
    <property type="protein sequence ID" value="KAK8836396.1"/>
    <property type="molecule type" value="Genomic_DNA"/>
</dbReference>
<evidence type="ECO:0000259" key="2">
    <source>
        <dbReference type="Pfam" id="PF10544"/>
    </source>
</evidence>
<feature type="coiled-coil region" evidence="1">
    <location>
        <begin position="1"/>
        <end position="84"/>
    </location>
</feature>
<name>A0ABR2GR71_9EUKA</name>
<dbReference type="Proteomes" id="UP001470230">
    <property type="component" value="Unassembled WGS sequence"/>
</dbReference>
<evidence type="ECO:0000313" key="3">
    <source>
        <dbReference type="EMBL" id="KAK8836396.1"/>
    </source>
</evidence>
<proteinExistence type="predicted"/>
<gene>
    <name evidence="3" type="ORF">M9Y10_039739</name>
</gene>
<evidence type="ECO:0000256" key="1">
    <source>
        <dbReference type="SAM" id="Coils"/>
    </source>
</evidence>
<accession>A0ABR2GR71</accession>
<dbReference type="InterPro" id="IPR018306">
    <property type="entry name" value="Phage_T5_Orf172_DNA-bd"/>
</dbReference>
<keyword evidence="1" id="KW-0175">Coiled coil</keyword>